<dbReference type="InterPro" id="IPR036259">
    <property type="entry name" value="MFS_trans_sf"/>
</dbReference>
<dbReference type="Proteomes" id="UP001152607">
    <property type="component" value="Unassembled WGS sequence"/>
</dbReference>
<dbReference type="PANTHER" id="PTHR23502">
    <property type="entry name" value="MAJOR FACILITATOR SUPERFAMILY"/>
    <property type="match status" value="1"/>
</dbReference>
<feature type="transmembrane region" description="Helical" evidence="6">
    <location>
        <begin position="200"/>
        <end position="220"/>
    </location>
</feature>
<name>A0A9W4U6M5_9PLEO</name>
<dbReference type="GO" id="GO:0016020">
    <property type="term" value="C:membrane"/>
    <property type="evidence" value="ECO:0007669"/>
    <property type="project" value="UniProtKB-SubCell"/>
</dbReference>
<evidence type="ECO:0000256" key="3">
    <source>
        <dbReference type="ARBA" id="ARBA00022692"/>
    </source>
</evidence>
<keyword evidence="3 6" id="KW-0812">Transmembrane</keyword>
<keyword evidence="5 6" id="KW-0472">Membrane</keyword>
<feature type="transmembrane region" description="Helical" evidence="6">
    <location>
        <begin position="24"/>
        <end position="44"/>
    </location>
</feature>
<dbReference type="EMBL" id="CAOQHR010000002">
    <property type="protein sequence ID" value="CAI6300486.1"/>
    <property type="molecule type" value="Genomic_DNA"/>
</dbReference>
<dbReference type="PANTHER" id="PTHR23502:SF68">
    <property type="entry name" value="MULTIDRUG TRANSPORTER, PUTATIVE (AFU_ORTHOLOGUE AFUA_3G01120)-RELATED"/>
    <property type="match status" value="1"/>
</dbReference>
<comment type="caution">
    <text evidence="7">The sequence shown here is derived from an EMBL/GenBank/DDBJ whole genome shotgun (WGS) entry which is preliminary data.</text>
</comment>
<evidence type="ECO:0000256" key="1">
    <source>
        <dbReference type="ARBA" id="ARBA00004141"/>
    </source>
</evidence>
<feature type="transmembrane region" description="Helical" evidence="6">
    <location>
        <begin position="64"/>
        <end position="83"/>
    </location>
</feature>
<evidence type="ECO:0000313" key="8">
    <source>
        <dbReference type="Proteomes" id="UP001152607"/>
    </source>
</evidence>
<organism evidence="7 8">
    <name type="scientific">Periconia digitata</name>
    <dbReference type="NCBI Taxonomy" id="1303443"/>
    <lineage>
        <taxon>Eukaryota</taxon>
        <taxon>Fungi</taxon>
        <taxon>Dikarya</taxon>
        <taxon>Ascomycota</taxon>
        <taxon>Pezizomycotina</taxon>
        <taxon>Dothideomycetes</taxon>
        <taxon>Pleosporomycetidae</taxon>
        <taxon>Pleosporales</taxon>
        <taxon>Massarineae</taxon>
        <taxon>Periconiaceae</taxon>
        <taxon>Periconia</taxon>
    </lineage>
</organism>
<feature type="transmembrane region" description="Helical" evidence="6">
    <location>
        <begin position="89"/>
        <end position="114"/>
    </location>
</feature>
<comment type="subcellular location">
    <subcellularLocation>
        <location evidence="1">Membrane</location>
        <topology evidence="1">Multi-pass membrane protein</topology>
    </subcellularLocation>
</comment>
<keyword evidence="8" id="KW-1185">Reference proteome</keyword>
<evidence type="ECO:0000256" key="4">
    <source>
        <dbReference type="ARBA" id="ARBA00022989"/>
    </source>
</evidence>
<evidence type="ECO:0000256" key="5">
    <source>
        <dbReference type="ARBA" id="ARBA00023136"/>
    </source>
</evidence>
<evidence type="ECO:0000256" key="6">
    <source>
        <dbReference type="SAM" id="Phobius"/>
    </source>
</evidence>
<evidence type="ECO:0000313" key="7">
    <source>
        <dbReference type="EMBL" id="CAI6300486.1"/>
    </source>
</evidence>
<evidence type="ECO:0000256" key="2">
    <source>
        <dbReference type="ARBA" id="ARBA00008335"/>
    </source>
</evidence>
<protein>
    <submittedName>
        <fullName evidence="7">Uncharacterized protein</fullName>
    </submittedName>
</protein>
<dbReference type="AlphaFoldDB" id="A0A9W4U6M5"/>
<dbReference type="SUPFAM" id="SSF103473">
    <property type="entry name" value="MFS general substrate transporter"/>
    <property type="match status" value="2"/>
</dbReference>
<sequence length="236" mass="26515">MYLLFTTFPLIFQSRYKFSTGSVGLTYLGTGIGSFISLVIAGIWTDRIYRKRNEIGKWTAEWRLVPLLPLGFALPIGLFWYGWSAEAGTHWIVPIIGTGFFGLGMNTIMVCTCVRIQWVKRRYRGHPRYDDLILPSPSQHTGMDFTNSTPAILGITTYLIDAYPLYEASAAAALTAVRSLVGCLVPLFGRSMYAKLGLGWGNSLLGFIGLAMCPLTWLFFKYGERVRTNPRFQLKL</sequence>
<gene>
    <name evidence="7" type="ORF">PDIGIT_LOCUS2817</name>
</gene>
<keyword evidence="4 6" id="KW-1133">Transmembrane helix</keyword>
<dbReference type="OrthoDB" id="5296287at2759"/>
<accession>A0A9W4U6M5</accession>
<comment type="similarity">
    <text evidence="2">Belongs to the major facilitator superfamily.</text>
</comment>
<dbReference type="GO" id="GO:0022857">
    <property type="term" value="F:transmembrane transporter activity"/>
    <property type="evidence" value="ECO:0007669"/>
    <property type="project" value="TreeGrafter"/>
</dbReference>
<reference evidence="7" key="1">
    <citation type="submission" date="2023-01" db="EMBL/GenBank/DDBJ databases">
        <authorList>
            <person name="Van Ghelder C."/>
            <person name="Rancurel C."/>
        </authorList>
    </citation>
    <scope>NUCLEOTIDE SEQUENCE</scope>
    <source>
        <strain evidence="7">CNCM I-4278</strain>
    </source>
</reference>
<dbReference type="Gene3D" id="1.20.1250.20">
    <property type="entry name" value="MFS general substrate transporter like domains"/>
    <property type="match status" value="1"/>
</dbReference>
<proteinExistence type="inferred from homology"/>